<sequence>MAGEPIVGYYDLNMAPTKFVKGGYNGEFLKSGEKRRRKKRSKKIPITCSSSPIALSSPKASKAMCTAIHLEQSPVPAHATEIVPDSEPEGAICPLLDPLELMACDMDLTCFNPGVSTRYLRMGLKSAREAVEKLEQLADWMETADLMQWSSAVKAHQAVWAGWKEFQDRQTSTQHSKSDDI</sequence>
<reference evidence="2" key="1">
    <citation type="journal article" date="2017" name="Nat. Ecol. Evol.">
        <title>Genome expansion and lineage-specific genetic innovations in the forest pathogenic fungi Armillaria.</title>
        <authorList>
            <person name="Sipos G."/>
            <person name="Prasanna A.N."/>
            <person name="Walter M.C."/>
            <person name="O'Connor E."/>
            <person name="Balint B."/>
            <person name="Krizsan K."/>
            <person name="Kiss B."/>
            <person name="Hess J."/>
            <person name="Varga T."/>
            <person name="Slot J."/>
            <person name="Riley R."/>
            <person name="Boka B."/>
            <person name="Rigling D."/>
            <person name="Barry K."/>
            <person name="Lee J."/>
            <person name="Mihaltcheva S."/>
            <person name="LaButti K."/>
            <person name="Lipzen A."/>
            <person name="Waldron R."/>
            <person name="Moloney N.M."/>
            <person name="Sperisen C."/>
            <person name="Kredics L."/>
            <person name="Vagvoelgyi C."/>
            <person name="Patrignani A."/>
            <person name="Fitzpatrick D."/>
            <person name="Nagy I."/>
            <person name="Doyle S."/>
            <person name="Anderson J.B."/>
            <person name="Grigoriev I.V."/>
            <person name="Gueldener U."/>
            <person name="Muensterkoetter M."/>
            <person name="Nagy L.G."/>
        </authorList>
    </citation>
    <scope>NUCLEOTIDE SEQUENCE [LARGE SCALE GENOMIC DNA]</scope>
    <source>
        <strain evidence="2">28-4</strain>
    </source>
</reference>
<name>A0A2H3BPT2_9AGAR</name>
<proteinExistence type="predicted"/>
<gene>
    <name evidence="1" type="ORF">ARMSODRAFT_1022510</name>
</gene>
<keyword evidence="2" id="KW-1185">Reference proteome</keyword>
<organism evidence="1 2">
    <name type="scientific">Armillaria solidipes</name>
    <dbReference type="NCBI Taxonomy" id="1076256"/>
    <lineage>
        <taxon>Eukaryota</taxon>
        <taxon>Fungi</taxon>
        <taxon>Dikarya</taxon>
        <taxon>Basidiomycota</taxon>
        <taxon>Agaricomycotina</taxon>
        <taxon>Agaricomycetes</taxon>
        <taxon>Agaricomycetidae</taxon>
        <taxon>Agaricales</taxon>
        <taxon>Marasmiineae</taxon>
        <taxon>Physalacriaceae</taxon>
        <taxon>Armillaria</taxon>
    </lineage>
</organism>
<dbReference type="EMBL" id="KZ293447">
    <property type="protein sequence ID" value="PBK65076.1"/>
    <property type="molecule type" value="Genomic_DNA"/>
</dbReference>
<evidence type="ECO:0000313" key="1">
    <source>
        <dbReference type="EMBL" id="PBK65076.1"/>
    </source>
</evidence>
<protein>
    <submittedName>
        <fullName evidence="1">Uncharacterized protein</fullName>
    </submittedName>
</protein>
<dbReference type="Proteomes" id="UP000218334">
    <property type="component" value="Unassembled WGS sequence"/>
</dbReference>
<dbReference type="AlphaFoldDB" id="A0A2H3BPT2"/>
<evidence type="ECO:0000313" key="2">
    <source>
        <dbReference type="Proteomes" id="UP000218334"/>
    </source>
</evidence>
<accession>A0A2H3BPT2</accession>